<gene>
    <name evidence="9" type="ORF">SRO942_LOCUS48232</name>
</gene>
<keyword evidence="1" id="KW-0645">Protease</keyword>
<keyword evidence="4" id="KW-0540">Nuclease</keyword>
<dbReference type="Gene3D" id="3.10.10.10">
    <property type="entry name" value="HIV Type 1 Reverse Transcriptase, subunit A, domain 1"/>
    <property type="match status" value="1"/>
</dbReference>
<dbReference type="PANTHER" id="PTHR33064">
    <property type="entry name" value="POL PROTEIN"/>
    <property type="match status" value="1"/>
</dbReference>
<evidence type="ECO:0000313" key="9">
    <source>
        <dbReference type="EMBL" id="CAF4583547.1"/>
    </source>
</evidence>
<dbReference type="InterPro" id="IPR043128">
    <property type="entry name" value="Rev_trsase/Diguanyl_cyclase"/>
</dbReference>
<keyword evidence="3" id="KW-0548">Nucleotidyltransferase</keyword>
<evidence type="ECO:0000256" key="1">
    <source>
        <dbReference type="ARBA" id="ARBA00022670"/>
    </source>
</evidence>
<dbReference type="PANTHER" id="PTHR33064:SF37">
    <property type="entry name" value="RIBONUCLEASE H"/>
    <property type="match status" value="1"/>
</dbReference>
<dbReference type="InterPro" id="IPR043502">
    <property type="entry name" value="DNA/RNA_pol_sf"/>
</dbReference>
<feature type="domain" description="Reverse transcriptase" evidence="8">
    <location>
        <begin position="30"/>
        <end position="121"/>
    </location>
</feature>
<evidence type="ECO:0000259" key="8">
    <source>
        <dbReference type="Pfam" id="PF00078"/>
    </source>
</evidence>
<dbReference type="InterPro" id="IPR000477">
    <property type="entry name" value="RT_dom"/>
</dbReference>
<name>A0A8S2YWM2_9BILA</name>
<dbReference type="FunFam" id="3.10.10.10:FF:000007">
    <property type="entry name" value="Retrovirus-related Pol polyprotein from transposon 17.6-like Protein"/>
    <property type="match status" value="1"/>
</dbReference>
<dbReference type="OrthoDB" id="420169at2759"/>
<dbReference type="Proteomes" id="UP000681722">
    <property type="component" value="Unassembled WGS sequence"/>
</dbReference>
<dbReference type="InterPro" id="IPR051320">
    <property type="entry name" value="Viral_Replic_Matur_Polypro"/>
</dbReference>
<keyword evidence="6" id="KW-0378">Hydrolase</keyword>
<reference evidence="9" key="1">
    <citation type="submission" date="2021-02" db="EMBL/GenBank/DDBJ databases">
        <authorList>
            <person name="Nowell W R."/>
        </authorList>
    </citation>
    <scope>NUCLEOTIDE SEQUENCE</scope>
</reference>
<evidence type="ECO:0000313" key="10">
    <source>
        <dbReference type="Proteomes" id="UP000681722"/>
    </source>
</evidence>
<dbReference type="CDD" id="cd01647">
    <property type="entry name" value="RT_LTR"/>
    <property type="match status" value="1"/>
</dbReference>
<sequence length="225" mass="25691">MQQEVGKLLDQGIIRPSNSPWSSPVLLKMKPDGTYRFLVDFRRLNSITKKDSYPQPSAEELLHHLAGHRYFTKLDLKSGYFQIPIHESDIPKTAIITQDGLYEFLVLAQGLMNAPPTFQRCSIAVEKIEFLSHIVTGSKVEPTPDKVKAIVDIASPKTLSQANKFIGKVGYYRKFIRDFAKIAAPIHKVTNKTRTKKHEFRWDQEQQDAFDQFKSILTSAPLFLD</sequence>
<evidence type="ECO:0000256" key="6">
    <source>
        <dbReference type="ARBA" id="ARBA00022801"/>
    </source>
</evidence>
<evidence type="ECO:0000256" key="3">
    <source>
        <dbReference type="ARBA" id="ARBA00022695"/>
    </source>
</evidence>
<dbReference type="FunFam" id="3.30.70.270:FF:000020">
    <property type="entry name" value="Transposon Tf2-6 polyprotein-like Protein"/>
    <property type="match status" value="1"/>
</dbReference>
<keyword evidence="5" id="KW-0255">Endonuclease</keyword>
<evidence type="ECO:0000256" key="4">
    <source>
        <dbReference type="ARBA" id="ARBA00022722"/>
    </source>
</evidence>
<evidence type="ECO:0000256" key="5">
    <source>
        <dbReference type="ARBA" id="ARBA00022759"/>
    </source>
</evidence>
<dbReference type="Gene3D" id="3.30.70.270">
    <property type="match status" value="2"/>
</dbReference>
<dbReference type="GO" id="GO:0008233">
    <property type="term" value="F:peptidase activity"/>
    <property type="evidence" value="ECO:0007669"/>
    <property type="project" value="UniProtKB-KW"/>
</dbReference>
<comment type="caution">
    <text evidence="9">The sequence shown here is derived from an EMBL/GenBank/DDBJ whole genome shotgun (WGS) entry which is preliminary data.</text>
</comment>
<dbReference type="AlphaFoldDB" id="A0A8S2YWM2"/>
<dbReference type="GO" id="GO:0003964">
    <property type="term" value="F:RNA-directed DNA polymerase activity"/>
    <property type="evidence" value="ECO:0007669"/>
    <property type="project" value="UniProtKB-KW"/>
</dbReference>
<protein>
    <recommendedName>
        <fullName evidence="8">Reverse transcriptase domain-containing protein</fullName>
    </recommendedName>
</protein>
<accession>A0A8S2YWM2</accession>
<dbReference type="EMBL" id="CAJOBC010123171">
    <property type="protein sequence ID" value="CAF4583547.1"/>
    <property type="molecule type" value="Genomic_DNA"/>
</dbReference>
<dbReference type="Pfam" id="PF00078">
    <property type="entry name" value="RVT_1"/>
    <property type="match status" value="1"/>
</dbReference>
<feature type="non-terminal residue" evidence="9">
    <location>
        <position position="1"/>
    </location>
</feature>
<dbReference type="GO" id="GO:0006508">
    <property type="term" value="P:proteolysis"/>
    <property type="evidence" value="ECO:0007669"/>
    <property type="project" value="UniProtKB-KW"/>
</dbReference>
<dbReference type="SUPFAM" id="SSF56672">
    <property type="entry name" value="DNA/RNA polymerases"/>
    <property type="match status" value="1"/>
</dbReference>
<keyword evidence="7" id="KW-0695">RNA-directed DNA polymerase</keyword>
<organism evidence="9 10">
    <name type="scientific">Didymodactylos carnosus</name>
    <dbReference type="NCBI Taxonomy" id="1234261"/>
    <lineage>
        <taxon>Eukaryota</taxon>
        <taxon>Metazoa</taxon>
        <taxon>Spiralia</taxon>
        <taxon>Gnathifera</taxon>
        <taxon>Rotifera</taxon>
        <taxon>Eurotatoria</taxon>
        <taxon>Bdelloidea</taxon>
        <taxon>Philodinida</taxon>
        <taxon>Philodinidae</taxon>
        <taxon>Didymodactylos</taxon>
    </lineage>
</organism>
<evidence type="ECO:0000256" key="2">
    <source>
        <dbReference type="ARBA" id="ARBA00022679"/>
    </source>
</evidence>
<keyword evidence="2" id="KW-0808">Transferase</keyword>
<proteinExistence type="predicted"/>
<dbReference type="GO" id="GO:0004519">
    <property type="term" value="F:endonuclease activity"/>
    <property type="evidence" value="ECO:0007669"/>
    <property type="project" value="UniProtKB-KW"/>
</dbReference>
<evidence type="ECO:0000256" key="7">
    <source>
        <dbReference type="ARBA" id="ARBA00022918"/>
    </source>
</evidence>